<evidence type="ECO:0000256" key="1">
    <source>
        <dbReference type="SAM" id="Phobius"/>
    </source>
</evidence>
<feature type="transmembrane region" description="Helical" evidence="1">
    <location>
        <begin position="6"/>
        <end position="26"/>
    </location>
</feature>
<keyword evidence="1" id="KW-0472">Membrane</keyword>
<keyword evidence="1" id="KW-0812">Transmembrane</keyword>
<evidence type="ECO:0000313" key="2">
    <source>
        <dbReference type="EMBL" id="QNJ56929.1"/>
    </source>
</evidence>
<dbReference type="KEGG" id="vg:63210882"/>
<evidence type="ECO:0000313" key="3">
    <source>
        <dbReference type="Proteomes" id="UP000515841"/>
    </source>
</evidence>
<dbReference type="Proteomes" id="UP000515841">
    <property type="component" value="Segment"/>
</dbReference>
<dbReference type="EMBL" id="MT658803">
    <property type="protein sequence ID" value="QNJ56929.1"/>
    <property type="molecule type" value="Genomic_DNA"/>
</dbReference>
<keyword evidence="1" id="KW-1133">Transmembrane helix</keyword>
<gene>
    <name evidence="2" type="primary">138</name>
    <name evidence="2" type="ORF">SEA_REINDEER_138</name>
</gene>
<accession>A0A7G8LI57</accession>
<keyword evidence="3" id="KW-1185">Reference proteome</keyword>
<sequence>MQLTLGQFLALAIWGIYLAYIGYEAFRPVKKGTNL</sequence>
<dbReference type="GeneID" id="63210882"/>
<proteinExistence type="predicted"/>
<reference evidence="2 3" key="1">
    <citation type="submission" date="2020-06" db="EMBL/GenBank/DDBJ databases">
        <authorList>
            <person name="Spencer C.E."/>
            <person name="Frederick G.D."/>
            <person name="Baliraine F.N."/>
            <person name="Favela G."/>
            <person name="Farmer V."/>
            <person name="Galindo A."/>
            <person name="Garlena R.A."/>
            <person name="Russell D.A."/>
            <person name="Pope W.H."/>
            <person name="Jacobs-Sera D."/>
            <person name="Hatfull G.F."/>
        </authorList>
    </citation>
    <scope>NUCLEOTIDE SEQUENCE [LARGE SCALE GENOMIC DNA]</scope>
</reference>
<name>A0A7G8LI57_9CAUD</name>
<protein>
    <submittedName>
        <fullName evidence="2">Membrane protein</fullName>
    </submittedName>
</protein>
<organism evidence="2 3">
    <name type="scientific">Mycobacterium phage Reindeer</name>
    <dbReference type="NCBI Taxonomy" id="2762283"/>
    <lineage>
        <taxon>Viruses</taxon>
        <taxon>Duplodnaviria</taxon>
        <taxon>Heunggongvirae</taxon>
        <taxon>Uroviricota</taxon>
        <taxon>Caudoviricetes</taxon>
        <taxon>Vilmaviridae</taxon>
        <taxon>Mclasvirinae</taxon>
        <taxon>Bongovirus</taxon>
        <taxon>Bongovirus reindeer</taxon>
    </lineage>
</organism>
<dbReference type="RefSeq" id="YP_010014180.1">
    <property type="nucleotide sequence ID" value="NC_053516.1"/>
</dbReference>